<dbReference type="InterPro" id="IPR009097">
    <property type="entry name" value="Cyclic_Pdiesterase"/>
</dbReference>
<feature type="region of interest" description="Disordered" evidence="1">
    <location>
        <begin position="1"/>
        <end position="37"/>
    </location>
</feature>
<organism evidence="2 3">
    <name type="scientific">Pseudonocardia acidicola</name>
    <dbReference type="NCBI Taxonomy" id="2724939"/>
    <lineage>
        <taxon>Bacteria</taxon>
        <taxon>Bacillati</taxon>
        <taxon>Actinomycetota</taxon>
        <taxon>Actinomycetes</taxon>
        <taxon>Pseudonocardiales</taxon>
        <taxon>Pseudonocardiaceae</taxon>
        <taxon>Pseudonocardia</taxon>
    </lineage>
</organism>
<dbReference type="Gene3D" id="3.90.1140.10">
    <property type="entry name" value="Cyclic phosphodiesterase"/>
    <property type="match status" value="1"/>
</dbReference>
<keyword evidence="3" id="KW-1185">Reference proteome</keyword>
<comment type="caution">
    <text evidence="2">The sequence shown here is derived from an EMBL/GenBank/DDBJ whole genome shotgun (WGS) entry which is preliminary data.</text>
</comment>
<name>A0ABX1S385_9PSEU</name>
<proteinExistence type="predicted"/>
<sequence>MAVPRGGRRAGRRPGRRARPGTGGLGPGPEPEGWGPVRREGWHLTLAFHGEADPGVLARRLEAAAAGAAAPRLRLAGSGTFSSGTFSSGTFSSVAWVAVETAGPGDAAALRALVGYAGGDPDRFVPHVTVLRGQRRRGRAAPPAAGWVEHHGPWWSPAEVLLMASVPSRGGSRYTPVHRVALRRT</sequence>
<feature type="compositionally biased region" description="Basic residues" evidence="1">
    <location>
        <begin position="1"/>
        <end position="19"/>
    </location>
</feature>
<dbReference type="RefSeq" id="WP_169379415.1">
    <property type="nucleotide sequence ID" value="NZ_JAAXLA010000002.1"/>
</dbReference>
<gene>
    <name evidence="2" type="ORF">HF526_01725</name>
</gene>
<dbReference type="SUPFAM" id="SSF55144">
    <property type="entry name" value="LigT-like"/>
    <property type="match status" value="1"/>
</dbReference>
<accession>A0ABX1S385</accession>
<dbReference type="Proteomes" id="UP000820669">
    <property type="component" value="Unassembled WGS sequence"/>
</dbReference>
<evidence type="ECO:0008006" key="4">
    <source>
        <dbReference type="Google" id="ProtNLM"/>
    </source>
</evidence>
<evidence type="ECO:0000313" key="3">
    <source>
        <dbReference type="Proteomes" id="UP000820669"/>
    </source>
</evidence>
<dbReference type="Pfam" id="PF13563">
    <property type="entry name" value="2_5_RNA_ligase2"/>
    <property type="match status" value="1"/>
</dbReference>
<protein>
    <recommendedName>
        <fullName evidence="4">RNA 2',3'-cyclic 3'-phosphodiesterase</fullName>
    </recommendedName>
</protein>
<evidence type="ECO:0000313" key="2">
    <source>
        <dbReference type="EMBL" id="NMH96051.1"/>
    </source>
</evidence>
<evidence type="ECO:0000256" key="1">
    <source>
        <dbReference type="SAM" id="MobiDB-lite"/>
    </source>
</evidence>
<dbReference type="EMBL" id="JAAXLA010000002">
    <property type="protein sequence ID" value="NMH96051.1"/>
    <property type="molecule type" value="Genomic_DNA"/>
</dbReference>
<reference evidence="2 3" key="1">
    <citation type="submission" date="2020-04" db="EMBL/GenBank/DDBJ databases">
        <authorList>
            <person name="Klaysubun C."/>
            <person name="Duangmal K."/>
            <person name="Lipun K."/>
        </authorList>
    </citation>
    <scope>NUCLEOTIDE SEQUENCE [LARGE SCALE GENOMIC DNA]</scope>
    <source>
        <strain evidence="2 3">K10HN5</strain>
    </source>
</reference>